<feature type="chain" id="PRO_5038866455" evidence="1">
    <location>
        <begin position="27"/>
        <end position="167"/>
    </location>
</feature>
<dbReference type="Proteomes" id="UP000824065">
    <property type="component" value="Unassembled WGS sequence"/>
</dbReference>
<evidence type="ECO:0000256" key="1">
    <source>
        <dbReference type="SAM" id="SignalP"/>
    </source>
</evidence>
<name>A0A9D2JPH8_9FIRM</name>
<proteinExistence type="predicted"/>
<organism evidence="2 3">
    <name type="scientific">Candidatus Faecalibacterium gallistercoris</name>
    <dbReference type="NCBI Taxonomy" id="2838579"/>
    <lineage>
        <taxon>Bacteria</taxon>
        <taxon>Bacillati</taxon>
        <taxon>Bacillota</taxon>
        <taxon>Clostridia</taxon>
        <taxon>Eubacteriales</taxon>
        <taxon>Oscillospiraceae</taxon>
        <taxon>Faecalibacterium</taxon>
    </lineage>
</organism>
<evidence type="ECO:0000313" key="3">
    <source>
        <dbReference type="Proteomes" id="UP000824065"/>
    </source>
</evidence>
<accession>A0A9D2JPH8</accession>
<keyword evidence="1" id="KW-0732">Signal</keyword>
<reference evidence="2" key="2">
    <citation type="submission" date="2021-04" db="EMBL/GenBank/DDBJ databases">
        <authorList>
            <person name="Gilroy R."/>
        </authorList>
    </citation>
    <scope>NUCLEOTIDE SEQUENCE</scope>
    <source>
        <strain evidence="2">ChiBcec16-3735</strain>
    </source>
</reference>
<evidence type="ECO:0000313" key="2">
    <source>
        <dbReference type="EMBL" id="HIZ59025.1"/>
    </source>
</evidence>
<feature type="signal peptide" evidence="1">
    <location>
        <begin position="1"/>
        <end position="26"/>
    </location>
</feature>
<comment type="caution">
    <text evidence="2">The sequence shown here is derived from an EMBL/GenBank/DDBJ whole genome shotgun (WGS) entry which is preliminary data.</text>
</comment>
<reference evidence="2" key="1">
    <citation type="journal article" date="2021" name="PeerJ">
        <title>Extensive microbial diversity within the chicken gut microbiome revealed by metagenomics and culture.</title>
        <authorList>
            <person name="Gilroy R."/>
            <person name="Ravi A."/>
            <person name="Getino M."/>
            <person name="Pursley I."/>
            <person name="Horton D.L."/>
            <person name="Alikhan N.F."/>
            <person name="Baker D."/>
            <person name="Gharbi K."/>
            <person name="Hall N."/>
            <person name="Watson M."/>
            <person name="Adriaenssens E.M."/>
            <person name="Foster-Nyarko E."/>
            <person name="Jarju S."/>
            <person name="Secka A."/>
            <person name="Antonio M."/>
            <person name="Oren A."/>
            <person name="Chaudhuri R.R."/>
            <person name="La Ragione R."/>
            <person name="Hildebrand F."/>
            <person name="Pallen M.J."/>
        </authorList>
    </citation>
    <scope>NUCLEOTIDE SEQUENCE</scope>
    <source>
        <strain evidence="2">ChiBcec16-3735</strain>
    </source>
</reference>
<dbReference type="EMBL" id="DXBJ01000079">
    <property type="protein sequence ID" value="HIZ59025.1"/>
    <property type="molecule type" value="Genomic_DNA"/>
</dbReference>
<dbReference type="AlphaFoldDB" id="A0A9D2JPH8"/>
<sequence>MTHTLCYKRLCAALLALMLTVAGSLAAGAVGAAAGGVTATLPVAVTFWSEDSEGYSEVNDGIDDGREATLVRQSNGTYTLHLPIQTVSTVVFTGHLSGLTIGDISYDGEVSGSLDDGSAVLTIRNLPSSVLTGSNVSRSLVVTCAIEMDVDLLGETTKTARMCIAVL</sequence>
<gene>
    <name evidence="2" type="ORF">H9725_10745</name>
</gene>
<protein>
    <submittedName>
        <fullName evidence="2">Pilin</fullName>
    </submittedName>
</protein>